<reference evidence="1" key="2">
    <citation type="submission" date="2025-09" db="UniProtKB">
        <authorList>
            <consortium name="EnsemblPlants"/>
        </authorList>
    </citation>
    <scope>IDENTIFICATION</scope>
</reference>
<keyword evidence="2" id="KW-1185">Reference proteome</keyword>
<reference evidence="1" key="1">
    <citation type="submission" date="2021-05" db="EMBL/GenBank/DDBJ databases">
        <authorList>
            <person name="Scholz U."/>
            <person name="Mascher M."/>
            <person name="Fiebig A."/>
        </authorList>
    </citation>
    <scope>NUCLEOTIDE SEQUENCE [LARGE SCALE GENOMIC DNA]</scope>
</reference>
<proteinExistence type="predicted"/>
<protein>
    <submittedName>
        <fullName evidence="1">Uncharacterized protein</fullName>
    </submittedName>
</protein>
<evidence type="ECO:0000313" key="1">
    <source>
        <dbReference type="EnsemblPlants" id="AVESA.00010b.r2.5CG0909840.1.CDS.1"/>
    </source>
</evidence>
<dbReference type="Proteomes" id="UP001732700">
    <property type="component" value="Chromosome 5C"/>
</dbReference>
<evidence type="ECO:0000313" key="2">
    <source>
        <dbReference type="Proteomes" id="UP001732700"/>
    </source>
</evidence>
<dbReference type="EnsemblPlants" id="AVESA.00010b.r2.5CG0909840.1">
    <property type="protein sequence ID" value="AVESA.00010b.r2.5CG0909840.1.CDS.1"/>
    <property type="gene ID" value="AVESA.00010b.r2.5CG0909840"/>
</dbReference>
<accession>A0ACD5Y8C0</accession>
<name>A0ACD5Y8C0_AVESA</name>
<organism evidence="1 2">
    <name type="scientific">Avena sativa</name>
    <name type="common">Oat</name>
    <dbReference type="NCBI Taxonomy" id="4498"/>
    <lineage>
        <taxon>Eukaryota</taxon>
        <taxon>Viridiplantae</taxon>
        <taxon>Streptophyta</taxon>
        <taxon>Embryophyta</taxon>
        <taxon>Tracheophyta</taxon>
        <taxon>Spermatophyta</taxon>
        <taxon>Magnoliopsida</taxon>
        <taxon>Liliopsida</taxon>
        <taxon>Poales</taxon>
        <taxon>Poaceae</taxon>
        <taxon>BOP clade</taxon>
        <taxon>Pooideae</taxon>
        <taxon>Poodae</taxon>
        <taxon>Poeae</taxon>
        <taxon>Poeae Chloroplast Group 1 (Aveneae type)</taxon>
        <taxon>Aveninae</taxon>
        <taxon>Avena</taxon>
    </lineage>
</organism>
<sequence length="350" mass="38270">MANFTINPLPFVPPGFSIREGGIERVRRSRVLAVDDQPLQGEAFAIATVFPEPQTGAQDREAREAIRNYLQHIFKEPVLLSGPHPLGVGLFQFSSVLARDREVSFSPSAFPGPGVLSFINQDEARNARSMAEPTQCWVMLLGIPQQLIRQDSIDAMVRSFGGVLLFWHEPAHNKERVILKCLVEDLDHIPRDITYGKVFSRNGFRRSWTITAYPLVGDLQPSALPATEALPPENIDAHPFQGPVFSEHPVDAAWNNLYPFSRDIPLDLDTVEARPVNLNQPPTPVSGAPSPSNPGVLSAAGLALVPAPTPIEDATADAGYIGLSKTEVFEEPFNLALAAKDLKQAGYSEL</sequence>